<dbReference type="RefSeq" id="WP_120692581.1">
    <property type="nucleotide sequence ID" value="NZ_RBNH01000009.1"/>
</dbReference>
<feature type="domain" description="SIS" evidence="2">
    <location>
        <begin position="50"/>
        <end position="192"/>
    </location>
</feature>
<dbReference type="CDD" id="cd05005">
    <property type="entry name" value="SIS_PHI"/>
    <property type="match status" value="1"/>
</dbReference>
<name>A0A3B0FP05_PSEPS</name>
<keyword evidence="3" id="KW-0413">Isomerase</keyword>
<evidence type="ECO:0000256" key="1">
    <source>
        <dbReference type="ARBA" id="ARBA00009235"/>
    </source>
</evidence>
<gene>
    <name evidence="3" type="primary">hxlB</name>
    <name evidence="3" type="ORF">D7Z96_11290</name>
</gene>
<dbReference type="GO" id="GO:0016853">
    <property type="term" value="F:isomerase activity"/>
    <property type="evidence" value="ECO:0007669"/>
    <property type="project" value="UniProtKB-KW"/>
</dbReference>
<accession>A0A3B0FP05</accession>
<dbReference type="NCBIfam" id="TIGR03127">
    <property type="entry name" value="RuMP_HxlB"/>
    <property type="match status" value="1"/>
</dbReference>
<dbReference type="InterPro" id="IPR046348">
    <property type="entry name" value="SIS_dom_sf"/>
</dbReference>
<dbReference type="PROSITE" id="PS51464">
    <property type="entry name" value="SIS"/>
    <property type="match status" value="1"/>
</dbReference>
<sequence length="205" mass="21021">MSTIAETVPAEFAGTSVTGAGRAFAVNRALVLDEISDVFQGVDPAEVAALVTELRLADRIFVTGAGRSGLVLKMAAMRLMHLGLTVHVVGETTAPAIRAGDLLLTASGSGTTAGVVKAAETAVAQGALVAAYTTSKGSPLAAAAAAVVLIPAAQKTDHGSAVTRQYSGSLFEQVLFATTEAVFQSLWDEDASAPEDLWQRHANLE</sequence>
<reference evidence="4" key="2">
    <citation type="submission" date="2018-10" db="EMBL/GenBank/DDBJ databases">
        <authorList>
            <person name="Wang Y."/>
            <person name="Wang J."/>
            <person name="Yang X."/>
            <person name="Wang Z."/>
            <person name="Huang Y."/>
        </authorList>
    </citation>
    <scope>NUCLEOTIDE SEQUENCE [LARGE SCALE GENOMIC DNA]</scope>
    <source>
        <strain evidence="4">J015</strain>
    </source>
</reference>
<dbReference type="InterPro" id="IPR017552">
    <property type="entry name" value="PHI/rmpB"/>
</dbReference>
<protein>
    <submittedName>
        <fullName evidence="3">6-phospho-3-hexuloisomerase</fullName>
    </submittedName>
</protein>
<evidence type="ECO:0000313" key="3">
    <source>
        <dbReference type="EMBL" id="RKO23422.1"/>
    </source>
</evidence>
<organism evidence="3 4">
    <name type="scientific">Pseudarthrobacter phenanthrenivorans</name>
    <name type="common">Arthrobacter phenanthrenivorans</name>
    <dbReference type="NCBI Taxonomy" id="361575"/>
    <lineage>
        <taxon>Bacteria</taxon>
        <taxon>Bacillati</taxon>
        <taxon>Actinomycetota</taxon>
        <taxon>Actinomycetes</taxon>
        <taxon>Micrococcales</taxon>
        <taxon>Micrococcaceae</taxon>
        <taxon>Pseudarthrobacter</taxon>
    </lineage>
</organism>
<reference evidence="3 4" key="1">
    <citation type="submission" date="2018-10" db="EMBL/GenBank/DDBJ databases">
        <title>Genome-guide identification and characterization of bacteria that degrade polycyclic aromatic hydrocarbons and resist hexavalent chromium simultaneously.</title>
        <authorList>
            <person name="Feng H."/>
        </authorList>
    </citation>
    <scope>NUCLEOTIDE SEQUENCE [LARGE SCALE GENOMIC DNA]</scope>
    <source>
        <strain evidence="3 4">J015</strain>
    </source>
</reference>
<evidence type="ECO:0000259" key="2">
    <source>
        <dbReference type="PROSITE" id="PS51464"/>
    </source>
</evidence>
<dbReference type="PANTHER" id="PTHR43443">
    <property type="entry name" value="3-HEXULOSE-6-PHOSPHATE ISOMERASE"/>
    <property type="match status" value="1"/>
</dbReference>
<comment type="caution">
    <text evidence="3">The sequence shown here is derived from an EMBL/GenBank/DDBJ whole genome shotgun (WGS) entry which is preliminary data.</text>
</comment>
<dbReference type="Gene3D" id="3.40.50.10490">
    <property type="entry name" value="Glucose-6-phosphate isomerase like protein, domain 1"/>
    <property type="match status" value="1"/>
</dbReference>
<dbReference type="GO" id="GO:0097367">
    <property type="term" value="F:carbohydrate derivative binding"/>
    <property type="evidence" value="ECO:0007669"/>
    <property type="project" value="InterPro"/>
</dbReference>
<comment type="similarity">
    <text evidence="1">Belongs to the SIS family. PHI subfamily.</text>
</comment>
<dbReference type="AlphaFoldDB" id="A0A3B0FP05"/>
<proteinExistence type="inferred from homology"/>
<evidence type="ECO:0000313" key="4">
    <source>
        <dbReference type="Proteomes" id="UP000273159"/>
    </source>
</evidence>
<dbReference type="InterPro" id="IPR001347">
    <property type="entry name" value="SIS_dom"/>
</dbReference>
<dbReference type="Proteomes" id="UP000273159">
    <property type="component" value="Unassembled WGS sequence"/>
</dbReference>
<dbReference type="Pfam" id="PF01380">
    <property type="entry name" value="SIS"/>
    <property type="match status" value="1"/>
</dbReference>
<dbReference type="EMBL" id="RBNH01000009">
    <property type="protein sequence ID" value="RKO23422.1"/>
    <property type="molecule type" value="Genomic_DNA"/>
</dbReference>
<dbReference type="SUPFAM" id="SSF53697">
    <property type="entry name" value="SIS domain"/>
    <property type="match status" value="1"/>
</dbReference>
<dbReference type="PANTHER" id="PTHR43443:SF1">
    <property type="entry name" value="3-HEXULOSE-6-PHOSPHATE ISOMERASE"/>
    <property type="match status" value="1"/>
</dbReference>
<dbReference type="GO" id="GO:1901135">
    <property type="term" value="P:carbohydrate derivative metabolic process"/>
    <property type="evidence" value="ECO:0007669"/>
    <property type="project" value="InterPro"/>
</dbReference>